<feature type="domain" description="CheW-like" evidence="1">
    <location>
        <begin position="2"/>
        <end position="142"/>
    </location>
</feature>
<dbReference type="AlphaFoldDB" id="A0A2T4HLJ5"/>
<dbReference type="Proteomes" id="UP000241206">
    <property type="component" value="Unassembled WGS sequence"/>
</dbReference>
<protein>
    <submittedName>
        <fullName evidence="2">Chemotaxis protein CheW</fullName>
    </submittedName>
</protein>
<accession>A0A2T4HLJ5</accession>
<dbReference type="InterPro" id="IPR039315">
    <property type="entry name" value="CheW"/>
</dbReference>
<dbReference type="InterPro" id="IPR002545">
    <property type="entry name" value="CheW-lke_dom"/>
</dbReference>
<dbReference type="SUPFAM" id="SSF50341">
    <property type="entry name" value="CheW-like"/>
    <property type="match status" value="1"/>
</dbReference>
<dbReference type="EMBL" id="PHHF01000081">
    <property type="protein sequence ID" value="PTD16670.1"/>
    <property type="molecule type" value="Genomic_DNA"/>
</dbReference>
<dbReference type="GO" id="GO:0005829">
    <property type="term" value="C:cytosol"/>
    <property type="evidence" value="ECO:0007669"/>
    <property type="project" value="TreeGrafter"/>
</dbReference>
<dbReference type="PANTHER" id="PTHR22617">
    <property type="entry name" value="CHEMOTAXIS SENSOR HISTIDINE KINASE-RELATED"/>
    <property type="match status" value="1"/>
</dbReference>
<dbReference type="InterPro" id="IPR036061">
    <property type="entry name" value="CheW-like_dom_sf"/>
</dbReference>
<dbReference type="PANTHER" id="PTHR22617:SF23">
    <property type="entry name" value="CHEMOTAXIS PROTEIN CHEW"/>
    <property type="match status" value="1"/>
</dbReference>
<dbReference type="PROSITE" id="PS50851">
    <property type="entry name" value="CHEW"/>
    <property type="match status" value="1"/>
</dbReference>
<organism evidence="2 3">
    <name type="scientific">Edaphosphingomonas fennica</name>
    <dbReference type="NCBI Taxonomy" id="114404"/>
    <lineage>
        <taxon>Bacteria</taxon>
        <taxon>Pseudomonadati</taxon>
        <taxon>Pseudomonadota</taxon>
        <taxon>Alphaproteobacteria</taxon>
        <taxon>Sphingomonadales</taxon>
        <taxon>Rhizorhabdaceae</taxon>
        <taxon>Edaphosphingomonas</taxon>
    </lineage>
</organism>
<comment type="caution">
    <text evidence="2">The sequence shown here is derived from an EMBL/GenBank/DDBJ whole genome shotgun (WGS) entry which is preliminary data.</text>
</comment>
<keyword evidence="3" id="KW-1185">Reference proteome</keyword>
<dbReference type="Gene3D" id="2.30.30.40">
    <property type="entry name" value="SH3 Domains"/>
    <property type="match status" value="1"/>
</dbReference>
<dbReference type="CDD" id="cd00732">
    <property type="entry name" value="CheW"/>
    <property type="match status" value="1"/>
</dbReference>
<evidence type="ECO:0000313" key="3">
    <source>
        <dbReference type="Proteomes" id="UP000241206"/>
    </source>
</evidence>
<gene>
    <name evidence="2" type="ORF">CV103_20500</name>
</gene>
<reference evidence="2 3" key="1">
    <citation type="submission" date="2017-11" db="EMBL/GenBank/DDBJ databases">
        <title>Sphingomonas oleivorans sp. nov., isolated from oil-contaminated soil.</title>
        <authorList>
            <person name="Wang L."/>
            <person name="Chen L."/>
        </authorList>
    </citation>
    <scope>NUCLEOTIDE SEQUENCE [LARGE SCALE GENOMIC DNA]</scope>
    <source>
        <strain evidence="2 3">K101</strain>
    </source>
</reference>
<proteinExistence type="predicted"/>
<evidence type="ECO:0000259" key="1">
    <source>
        <dbReference type="PROSITE" id="PS50851"/>
    </source>
</evidence>
<name>A0A2T4HLJ5_9SPHN</name>
<dbReference type="GO" id="GO:0007165">
    <property type="term" value="P:signal transduction"/>
    <property type="evidence" value="ECO:0007669"/>
    <property type="project" value="InterPro"/>
</dbReference>
<dbReference type="Pfam" id="PF01584">
    <property type="entry name" value="CheW"/>
    <property type="match status" value="1"/>
</dbReference>
<dbReference type="Gene3D" id="2.40.50.180">
    <property type="entry name" value="CheA-289, Domain 4"/>
    <property type="match status" value="1"/>
</dbReference>
<sequence length="150" mass="16174">MMRQLITFRIGAQSLAVDIMATREIRAWSPTTPLPHAAGFVRGVLDLRGIVLPVIDLSARLGWGDCDPTPRHVVMVMQIGDRPYGLIVDAVSDIATIDSADVQAPPELGRDGDHDLVKGIVTIQGEMVMILDLDRLAGDCPLPEETPLAA</sequence>
<dbReference type="SMART" id="SM00260">
    <property type="entry name" value="CheW"/>
    <property type="match status" value="1"/>
</dbReference>
<evidence type="ECO:0000313" key="2">
    <source>
        <dbReference type="EMBL" id="PTD16670.1"/>
    </source>
</evidence>
<dbReference type="GO" id="GO:0006935">
    <property type="term" value="P:chemotaxis"/>
    <property type="evidence" value="ECO:0007669"/>
    <property type="project" value="InterPro"/>
</dbReference>